<evidence type="ECO:0000313" key="1">
    <source>
        <dbReference type="EMBL" id="GFO12229.1"/>
    </source>
</evidence>
<organism evidence="1 2">
    <name type="scientific">Plakobranchus ocellatus</name>
    <dbReference type="NCBI Taxonomy" id="259542"/>
    <lineage>
        <taxon>Eukaryota</taxon>
        <taxon>Metazoa</taxon>
        <taxon>Spiralia</taxon>
        <taxon>Lophotrochozoa</taxon>
        <taxon>Mollusca</taxon>
        <taxon>Gastropoda</taxon>
        <taxon>Heterobranchia</taxon>
        <taxon>Euthyneura</taxon>
        <taxon>Panpulmonata</taxon>
        <taxon>Sacoglossa</taxon>
        <taxon>Placobranchoidea</taxon>
        <taxon>Plakobranchidae</taxon>
        <taxon>Plakobranchus</taxon>
    </lineage>
</organism>
<dbReference type="EMBL" id="BLXT01004391">
    <property type="protein sequence ID" value="GFO12229.1"/>
    <property type="molecule type" value="Genomic_DNA"/>
</dbReference>
<comment type="caution">
    <text evidence="1">The sequence shown here is derived from an EMBL/GenBank/DDBJ whole genome shotgun (WGS) entry which is preliminary data.</text>
</comment>
<evidence type="ECO:0000313" key="2">
    <source>
        <dbReference type="Proteomes" id="UP000735302"/>
    </source>
</evidence>
<protein>
    <submittedName>
        <fullName evidence="1">Uncharacterized protein</fullName>
    </submittedName>
</protein>
<dbReference type="Proteomes" id="UP000735302">
    <property type="component" value="Unassembled WGS sequence"/>
</dbReference>
<accession>A0AAV4AWQ6</accession>
<name>A0AAV4AWQ6_9GAST</name>
<reference evidence="1 2" key="1">
    <citation type="journal article" date="2021" name="Elife">
        <title>Chloroplast acquisition without the gene transfer in kleptoplastic sea slugs, Plakobranchus ocellatus.</title>
        <authorList>
            <person name="Maeda T."/>
            <person name="Takahashi S."/>
            <person name="Yoshida T."/>
            <person name="Shimamura S."/>
            <person name="Takaki Y."/>
            <person name="Nagai Y."/>
            <person name="Toyoda A."/>
            <person name="Suzuki Y."/>
            <person name="Arimoto A."/>
            <person name="Ishii H."/>
            <person name="Satoh N."/>
            <person name="Nishiyama T."/>
            <person name="Hasebe M."/>
            <person name="Maruyama T."/>
            <person name="Minagawa J."/>
            <person name="Obokata J."/>
            <person name="Shigenobu S."/>
        </authorList>
    </citation>
    <scope>NUCLEOTIDE SEQUENCE [LARGE SCALE GENOMIC DNA]</scope>
</reference>
<dbReference type="AlphaFoldDB" id="A0AAV4AWQ6"/>
<proteinExistence type="predicted"/>
<gene>
    <name evidence="1" type="ORF">PoB_003873400</name>
</gene>
<sequence length="91" mass="10119">MERPGGVQLAALFAVTFPRDVQPGSLTGEKLHKSLHSSCVRPRLLASLHLVRPVYLGGQAKMKHLIPRAFSELIFKSEENRTISQQAELVE</sequence>
<keyword evidence="2" id="KW-1185">Reference proteome</keyword>